<name>A0A2P2LQV5_RHIMU</name>
<dbReference type="PROSITE" id="PS51257">
    <property type="entry name" value="PROKAR_LIPOPROTEIN"/>
    <property type="match status" value="1"/>
</dbReference>
<evidence type="ECO:0000313" key="1">
    <source>
        <dbReference type="EMBL" id="MBX20340.1"/>
    </source>
</evidence>
<reference evidence="1" key="1">
    <citation type="submission" date="2018-02" db="EMBL/GenBank/DDBJ databases">
        <title>Rhizophora mucronata_Transcriptome.</title>
        <authorList>
            <person name="Meera S.P."/>
            <person name="Sreeshan A."/>
            <person name="Augustine A."/>
        </authorList>
    </citation>
    <scope>NUCLEOTIDE SEQUENCE</scope>
    <source>
        <tissue evidence="1">Leaf</tissue>
    </source>
</reference>
<accession>A0A2P2LQV5</accession>
<proteinExistence type="predicted"/>
<organism evidence="1">
    <name type="scientific">Rhizophora mucronata</name>
    <name type="common">Asiatic mangrove</name>
    <dbReference type="NCBI Taxonomy" id="61149"/>
    <lineage>
        <taxon>Eukaryota</taxon>
        <taxon>Viridiplantae</taxon>
        <taxon>Streptophyta</taxon>
        <taxon>Embryophyta</taxon>
        <taxon>Tracheophyta</taxon>
        <taxon>Spermatophyta</taxon>
        <taxon>Magnoliopsida</taxon>
        <taxon>eudicotyledons</taxon>
        <taxon>Gunneridae</taxon>
        <taxon>Pentapetalae</taxon>
        <taxon>rosids</taxon>
        <taxon>fabids</taxon>
        <taxon>Malpighiales</taxon>
        <taxon>Rhizophoraceae</taxon>
        <taxon>Rhizophora</taxon>
    </lineage>
</organism>
<dbReference type="EMBL" id="GGEC01039856">
    <property type="protein sequence ID" value="MBX20340.1"/>
    <property type="molecule type" value="Transcribed_RNA"/>
</dbReference>
<sequence>MYRNTWTFLFLGLFGCTNMY</sequence>
<protein>
    <submittedName>
        <fullName evidence="1">Uncharacterized protein</fullName>
    </submittedName>
</protein>
<dbReference type="AlphaFoldDB" id="A0A2P2LQV5"/>